<organism evidence="1 2">
    <name type="scientific">Sodalis glossinidius (strain morsitans)</name>
    <dbReference type="NCBI Taxonomy" id="343509"/>
    <lineage>
        <taxon>Bacteria</taxon>
        <taxon>Pseudomonadati</taxon>
        <taxon>Pseudomonadota</taxon>
        <taxon>Gammaproteobacteria</taxon>
        <taxon>Enterobacterales</taxon>
        <taxon>Bruguierivoracaceae</taxon>
        <taxon>Sodalis</taxon>
    </lineage>
</organism>
<name>A0A193QKA6_SODGM</name>
<dbReference type="Proteomes" id="UP000245838">
    <property type="component" value="Chromosome sggmmb4_Chromosome"/>
</dbReference>
<gene>
    <name evidence="1" type="ORF">SGGMMB4_03549</name>
</gene>
<dbReference type="EMBL" id="LN854557">
    <property type="protein sequence ID" value="CRL45634.1"/>
    <property type="molecule type" value="Genomic_DNA"/>
</dbReference>
<sequence length="73" mass="8292">MFNLHARTQSSTAKKTDLSFLLILSALMAFTSLSTDIYPGYARHGKRFTVRCRADNHRVSYRLLHCVTDLGTD</sequence>
<protein>
    <submittedName>
        <fullName evidence="1">Uncharacterized protein</fullName>
    </submittedName>
</protein>
<reference evidence="1 2" key="1">
    <citation type="submission" date="2015-05" db="EMBL/GenBank/DDBJ databases">
        <authorList>
            <person name="Goodhead I."/>
        </authorList>
    </citation>
    <scope>NUCLEOTIDE SEQUENCE [LARGE SCALE GENOMIC DNA]</scope>
    <source>
        <strain evidence="2">morsitans</strain>
    </source>
</reference>
<evidence type="ECO:0000313" key="2">
    <source>
        <dbReference type="Proteomes" id="UP000245838"/>
    </source>
</evidence>
<accession>A0A193QKA6</accession>
<evidence type="ECO:0000313" key="1">
    <source>
        <dbReference type="EMBL" id="CRL45634.1"/>
    </source>
</evidence>
<dbReference type="AlphaFoldDB" id="A0A193QKA6"/>
<proteinExistence type="predicted"/>